<feature type="region of interest" description="Disordered" evidence="1">
    <location>
        <begin position="139"/>
        <end position="167"/>
    </location>
</feature>
<feature type="region of interest" description="Disordered" evidence="1">
    <location>
        <begin position="256"/>
        <end position="311"/>
    </location>
</feature>
<sequence>MEISCLIKASFLSSVVLVAFLNVCVTSTPVYTRQTASSTHDRSTALKKCADSLKLDQSDRRQQNTKNGEPGSIDAATSLASDSKECKDLLDNVITSSGIEGKQKVVSPPSSASSSPGFNNPKHTESGKINLADELTGSSEDKNLLDQGSSSIEQPLSRRSRDIGSTDREMLLRARGIVSRVMEDMGAADATGDDENSQEIPDEALFMALAKQRLLAELRNTMLRKAGPAKNGQLVRLLNQDPSLALEHVAASKLNQGVEENDLDSEEDSFYSRSHASAQNPDFSSESRAKDNEQTSWVRPAGSENDVMGAPAGKRYSRSRFVQKRNPNTLSINNAMMAISNMVLAQQKERLQRNRQRIRQHMLIQG</sequence>
<feature type="chain" id="PRO_5042216263" description="Corticotropin-releasing factor domain-containing protein" evidence="2">
    <location>
        <begin position="28"/>
        <end position="366"/>
    </location>
</feature>
<feature type="compositionally biased region" description="Polar residues" evidence="1">
    <location>
        <begin position="271"/>
        <end position="284"/>
    </location>
</feature>
<gene>
    <name evidence="3" type="ORF">RRG08_015671</name>
</gene>
<dbReference type="Proteomes" id="UP001283361">
    <property type="component" value="Unassembled WGS sequence"/>
</dbReference>
<feature type="signal peptide" evidence="2">
    <location>
        <begin position="1"/>
        <end position="27"/>
    </location>
</feature>
<evidence type="ECO:0000313" key="3">
    <source>
        <dbReference type="EMBL" id="KAK3729649.1"/>
    </source>
</evidence>
<accession>A0AAE0Y1J5</accession>
<keyword evidence="4" id="KW-1185">Reference proteome</keyword>
<name>A0AAE0Y1J5_9GAST</name>
<evidence type="ECO:0000256" key="2">
    <source>
        <dbReference type="SAM" id="SignalP"/>
    </source>
</evidence>
<organism evidence="3 4">
    <name type="scientific">Elysia crispata</name>
    <name type="common">lettuce slug</name>
    <dbReference type="NCBI Taxonomy" id="231223"/>
    <lineage>
        <taxon>Eukaryota</taxon>
        <taxon>Metazoa</taxon>
        <taxon>Spiralia</taxon>
        <taxon>Lophotrochozoa</taxon>
        <taxon>Mollusca</taxon>
        <taxon>Gastropoda</taxon>
        <taxon>Heterobranchia</taxon>
        <taxon>Euthyneura</taxon>
        <taxon>Panpulmonata</taxon>
        <taxon>Sacoglossa</taxon>
        <taxon>Placobranchoidea</taxon>
        <taxon>Plakobranchidae</taxon>
        <taxon>Elysia</taxon>
    </lineage>
</organism>
<feature type="compositionally biased region" description="Basic and acidic residues" evidence="1">
    <location>
        <begin position="51"/>
        <end position="62"/>
    </location>
</feature>
<evidence type="ECO:0000256" key="1">
    <source>
        <dbReference type="SAM" id="MobiDB-lite"/>
    </source>
</evidence>
<evidence type="ECO:0008006" key="5">
    <source>
        <dbReference type="Google" id="ProtNLM"/>
    </source>
</evidence>
<dbReference type="AlphaFoldDB" id="A0AAE0Y1J5"/>
<protein>
    <recommendedName>
        <fullName evidence="5">Corticotropin-releasing factor domain-containing protein</fullName>
    </recommendedName>
</protein>
<evidence type="ECO:0000313" key="4">
    <source>
        <dbReference type="Proteomes" id="UP001283361"/>
    </source>
</evidence>
<feature type="compositionally biased region" description="Acidic residues" evidence="1">
    <location>
        <begin position="259"/>
        <end position="269"/>
    </location>
</feature>
<feature type="region of interest" description="Disordered" evidence="1">
    <location>
        <begin position="100"/>
        <end position="126"/>
    </location>
</feature>
<reference evidence="3" key="1">
    <citation type="journal article" date="2023" name="G3 (Bethesda)">
        <title>A reference genome for the long-term kleptoplast-retaining sea slug Elysia crispata morphotype clarki.</title>
        <authorList>
            <person name="Eastman K.E."/>
            <person name="Pendleton A.L."/>
            <person name="Shaikh M.A."/>
            <person name="Suttiyut T."/>
            <person name="Ogas R."/>
            <person name="Tomko P."/>
            <person name="Gavelis G."/>
            <person name="Widhalm J.R."/>
            <person name="Wisecaver J.H."/>
        </authorList>
    </citation>
    <scope>NUCLEOTIDE SEQUENCE</scope>
    <source>
        <strain evidence="3">ECLA1</strain>
    </source>
</reference>
<feature type="compositionally biased region" description="Low complexity" evidence="1">
    <location>
        <begin position="107"/>
        <end position="116"/>
    </location>
</feature>
<proteinExistence type="predicted"/>
<feature type="region of interest" description="Disordered" evidence="1">
    <location>
        <begin position="51"/>
        <end position="80"/>
    </location>
</feature>
<keyword evidence="2" id="KW-0732">Signal</keyword>
<comment type="caution">
    <text evidence="3">The sequence shown here is derived from an EMBL/GenBank/DDBJ whole genome shotgun (WGS) entry which is preliminary data.</text>
</comment>
<dbReference type="EMBL" id="JAWDGP010007128">
    <property type="protein sequence ID" value="KAK3729649.1"/>
    <property type="molecule type" value="Genomic_DNA"/>
</dbReference>